<dbReference type="GO" id="GO:0016811">
    <property type="term" value="F:hydrolase activity, acting on carbon-nitrogen (but not peptide) bonds, in linear amides"/>
    <property type="evidence" value="ECO:0007669"/>
    <property type="project" value="TreeGrafter"/>
</dbReference>
<dbReference type="Proteomes" id="UP000240542">
    <property type="component" value="Unassembled WGS sequence"/>
</dbReference>
<dbReference type="InterPro" id="IPR024078">
    <property type="entry name" value="LmbE-like_dom_sf"/>
</dbReference>
<dbReference type="GO" id="GO:0016137">
    <property type="term" value="P:glycoside metabolic process"/>
    <property type="evidence" value="ECO:0007669"/>
    <property type="project" value="UniProtKB-ARBA"/>
</dbReference>
<evidence type="ECO:0000313" key="3">
    <source>
        <dbReference type="Proteomes" id="UP000240542"/>
    </source>
</evidence>
<dbReference type="InterPro" id="IPR003737">
    <property type="entry name" value="GlcNAc_PI_deacetylase-related"/>
</dbReference>
<comment type="caution">
    <text evidence="2">The sequence shown here is derived from an EMBL/GenBank/DDBJ whole genome shotgun (WGS) entry which is preliminary data.</text>
</comment>
<gene>
    <name evidence="2" type="ORF">CLV63_101119</name>
</gene>
<dbReference type="SUPFAM" id="SSF102588">
    <property type="entry name" value="LmbE-like"/>
    <property type="match status" value="1"/>
</dbReference>
<organism evidence="2 3">
    <name type="scientific">Murinocardiopsis flavida</name>
    <dbReference type="NCBI Taxonomy" id="645275"/>
    <lineage>
        <taxon>Bacteria</taxon>
        <taxon>Bacillati</taxon>
        <taxon>Actinomycetota</taxon>
        <taxon>Actinomycetes</taxon>
        <taxon>Streptosporangiales</taxon>
        <taxon>Nocardiopsidaceae</taxon>
        <taxon>Murinocardiopsis</taxon>
    </lineage>
</organism>
<dbReference type="EMBL" id="PYGA01000001">
    <property type="protein sequence ID" value="PSL00645.1"/>
    <property type="molecule type" value="Genomic_DNA"/>
</dbReference>
<reference evidence="2 3" key="1">
    <citation type="submission" date="2018-03" db="EMBL/GenBank/DDBJ databases">
        <title>Genomic Encyclopedia of Archaeal and Bacterial Type Strains, Phase II (KMG-II): from individual species to whole genera.</title>
        <authorList>
            <person name="Goeker M."/>
        </authorList>
    </citation>
    <scope>NUCLEOTIDE SEQUENCE [LARGE SCALE GENOMIC DNA]</scope>
    <source>
        <strain evidence="2 3">DSM 45312</strain>
    </source>
</reference>
<dbReference type="Pfam" id="PF02585">
    <property type="entry name" value="PIG-L"/>
    <property type="match status" value="1"/>
</dbReference>
<proteinExistence type="predicted"/>
<name>A0A2P8DTV8_9ACTN</name>
<dbReference type="RefSeq" id="WP_211301085.1">
    <property type="nucleotide sequence ID" value="NZ_PYGA01000001.1"/>
</dbReference>
<dbReference type="PANTHER" id="PTHR12993">
    <property type="entry name" value="N-ACETYLGLUCOSAMINYL-PHOSPHATIDYLINOSITOL DE-N-ACETYLASE-RELATED"/>
    <property type="match status" value="1"/>
</dbReference>
<dbReference type="PANTHER" id="PTHR12993:SF28">
    <property type="entry name" value="LMBE FAMILY PROTEIN"/>
    <property type="match status" value="1"/>
</dbReference>
<accession>A0A2P8DTV8</accession>
<dbReference type="AlphaFoldDB" id="A0A2P8DTV8"/>
<keyword evidence="3" id="KW-1185">Reference proteome</keyword>
<evidence type="ECO:0000313" key="2">
    <source>
        <dbReference type="EMBL" id="PSL00645.1"/>
    </source>
</evidence>
<evidence type="ECO:0000256" key="1">
    <source>
        <dbReference type="ARBA" id="ARBA00022833"/>
    </source>
</evidence>
<keyword evidence="1" id="KW-0862">Zinc</keyword>
<protein>
    <submittedName>
        <fullName evidence="2">LmbE family N-acetylglucosaminyl deacetylase</fullName>
    </submittedName>
</protein>
<sequence>MSDTDGVARALVVMAHPDDIDFGCAGTVAQWTDSGTDVSYLLVTDGDAGGDDRIGTGVEMAELRRTEQRKAADVVGVHDVRFLGYPDGRVLPSLELRRDIARVIRQVRPQRMVIPSTERVWAHIGVSHPDHLATGEASINAVYPDARNPHAHPELGDEGLPAWTVPEVWIAGGPAPDHFVDITAGIDRKIAALACHASQIPDIDALAVHLREHLATMATQGGLPEGRYAESFQVINTA</sequence>
<dbReference type="Gene3D" id="3.40.50.10320">
    <property type="entry name" value="LmbE-like"/>
    <property type="match status" value="1"/>
</dbReference>